<protein>
    <submittedName>
        <fullName evidence="2">Alpha/beta hydrolase</fullName>
    </submittedName>
</protein>
<accession>A0ABV7BWX8</accession>
<dbReference type="PANTHER" id="PTHR11614">
    <property type="entry name" value="PHOSPHOLIPASE-RELATED"/>
    <property type="match status" value="1"/>
</dbReference>
<dbReference type="InterPro" id="IPR022742">
    <property type="entry name" value="Hydrolase_4"/>
</dbReference>
<dbReference type="InterPro" id="IPR051044">
    <property type="entry name" value="MAG_DAG_Lipase"/>
</dbReference>
<comment type="caution">
    <text evidence="2">The sequence shown here is derived from an EMBL/GenBank/DDBJ whole genome shotgun (WGS) entry which is preliminary data.</text>
</comment>
<feature type="domain" description="Serine aminopeptidase S33" evidence="1">
    <location>
        <begin position="119"/>
        <end position="342"/>
    </location>
</feature>
<dbReference type="Gene3D" id="3.40.50.1820">
    <property type="entry name" value="alpha/beta hydrolase"/>
    <property type="match status" value="1"/>
</dbReference>
<evidence type="ECO:0000313" key="3">
    <source>
        <dbReference type="Proteomes" id="UP001595420"/>
    </source>
</evidence>
<sequence>MNMPNWVRRLPRRIVLLGATLVVALLALRVWDIRQGPQLAPWHLVVPEELRAAEIDAADWTGYLTAEAAAFATVRTEVTAALEPADHIPANRYFAGSPLHPALFARDWNRSFVMEPEGEARGAVVLLHGLTDSPYSLRHIANLYRQRGWIAIGIRLPAHGTVPAALTRVTWEDWLAATRLAMREARARVRPDMPLHLIGFSNGGALALKYALDAVEHGTTAAPDRLVLISPMIGITAFARFAGLTALPALLPRFAKAAWLGIVPEFIPFKYNSFPVNGARQSHRLTMELQGQMRRLAAPGRLAALPPILTFQSVVDFTVSTRAVITALYDQLPLQGSELVLFDINRNAKIGPLLTTATETVLDRLLPPATRAWRSVVVTNAGPQHAEVVERAIEAGATEEQVRPIGLAWPRAVYSLSHVALPFPVTDGLYGLEPDAEEDFGVQLGAIAPRGERGVLAIAPDALLRLSSNPFFPYLAERIGQAIAAEAVLPARSAVR</sequence>
<dbReference type="RefSeq" id="WP_246603038.1">
    <property type="nucleotide sequence ID" value="NZ_JAFNJS010000006.1"/>
</dbReference>
<keyword evidence="3" id="KW-1185">Reference proteome</keyword>
<reference evidence="3" key="1">
    <citation type="journal article" date="2019" name="Int. J. Syst. Evol. Microbiol.">
        <title>The Global Catalogue of Microorganisms (GCM) 10K type strain sequencing project: providing services to taxonomists for standard genome sequencing and annotation.</title>
        <authorList>
            <consortium name="The Broad Institute Genomics Platform"/>
            <consortium name="The Broad Institute Genome Sequencing Center for Infectious Disease"/>
            <person name="Wu L."/>
            <person name="Ma J."/>
        </authorList>
    </citation>
    <scope>NUCLEOTIDE SEQUENCE [LARGE SCALE GENOMIC DNA]</scope>
    <source>
        <strain evidence="3">CGMCC 1.16855</strain>
    </source>
</reference>
<keyword evidence="2" id="KW-0378">Hydrolase</keyword>
<gene>
    <name evidence="2" type="ORF">ACFOD3_19595</name>
</gene>
<evidence type="ECO:0000313" key="2">
    <source>
        <dbReference type="EMBL" id="MFC3002117.1"/>
    </source>
</evidence>
<organism evidence="2 3">
    <name type="scientific">Falsiroseomonas tokyonensis</name>
    <dbReference type="NCBI Taxonomy" id="430521"/>
    <lineage>
        <taxon>Bacteria</taxon>
        <taxon>Pseudomonadati</taxon>
        <taxon>Pseudomonadota</taxon>
        <taxon>Alphaproteobacteria</taxon>
        <taxon>Acetobacterales</taxon>
        <taxon>Roseomonadaceae</taxon>
        <taxon>Falsiroseomonas</taxon>
    </lineage>
</organism>
<dbReference type="GO" id="GO:0016787">
    <property type="term" value="F:hydrolase activity"/>
    <property type="evidence" value="ECO:0007669"/>
    <property type="project" value="UniProtKB-KW"/>
</dbReference>
<dbReference type="Proteomes" id="UP001595420">
    <property type="component" value="Unassembled WGS sequence"/>
</dbReference>
<evidence type="ECO:0000259" key="1">
    <source>
        <dbReference type="Pfam" id="PF12146"/>
    </source>
</evidence>
<dbReference type="Pfam" id="PF12146">
    <property type="entry name" value="Hydrolase_4"/>
    <property type="match status" value="1"/>
</dbReference>
<dbReference type="InterPro" id="IPR029058">
    <property type="entry name" value="AB_hydrolase_fold"/>
</dbReference>
<proteinExistence type="predicted"/>
<dbReference type="SUPFAM" id="SSF53474">
    <property type="entry name" value="alpha/beta-Hydrolases"/>
    <property type="match status" value="1"/>
</dbReference>
<name>A0ABV7BWX8_9PROT</name>
<dbReference type="EMBL" id="JBHRSB010000006">
    <property type="protein sequence ID" value="MFC3002117.1"/>
    <property type="molecule type" value="Genomic_DNA"/>
</dbReference>